<dbReference type="Proteomes" id="UP000473699">
    <property type="component" value="Unassembled WGS sequence"/>
</dbReference>
<dbReference type="GeneID" id="90986280"/>
<gene>
    <name evidence="2" type="ORF">FYJ74_03540</name>
</gene>
<protein>
    <submittedName>
        <fullName evidence="2">FeoB-associated Cys-rich membrane protein</fullName>
    </submittedName>
</protein>
<comment type="caution">
    <text evidence="2">The sequence shown here is derived from an EMBL/GenBank/DDBJ whole genome shotgun (WGS) entry which is preliminary data.</text>
</comment>
<keyword evidence="1" id="KW-1133">Transmembrane helix</keyword>
<feature type="transmembrane region" description="Helical" evidence="1">
    <location>
        <begin position="6"/>
        <end position="24"/>
    </location>
</feature>
<evidence type="ECO:0000313" key="3">
    <source>
        <dbReference type="Proteomes" id="UP000473699"/>
    </source>
</evidence>
<proteinExistence type="predicted"/>
<evidence type="ECO:0000256" key="1">
    <source>
        <dbReference type="SAM" id="Phobius"/>
    </source>
</evidence>
<reference evidence="2 3" key="1">
    <citation type="submission" date="2019-08" db="EMBL/GenBank/DDBJ databases">
        <title>In-depth cultivation of the pig gut microbiome towards novel bacterial diversity and tailored functional studies.</title>
        <authorList>
            <person name="Wylensek D."/>
            <person name="Hitch T.C.A."/>
            <person name="Clavel T."/>
        </authorList>
    </citation>
    <scope>NUCLEOTIDE SEQUENCE [LARGE SCALE GENOMIC DNA]</scope>
    <source>
        <strain evidence="2 3">SM-530-WT-4B</strain>
    </source>
</reference>
<dbReference type="Pfam" id="PF12669">
    <property type="entry name" value="FeoB_associated"/>
    <property type="match status" value="1"/>
</dbReference>
<sequence length="49" mass="4993">MGAQELIVVLIALAAGGYLLRGWIVSARQGRCGGCGCGCGGRKCPPDEE</sequence>
<keyword evidence="3" id="KW-1185">Reference proteome</keyword>
<dbReference type="AlphaFoldDB" id="A0A6L5YAA9"/>
<evidence type="ECO:0000313" key="2">
    <source>
        <dbReference type="EMBL" id="MST55121.1"/>
    </source>
</evidence>
<organism evidence="2 3">
    <name type="scientific">Pyramidobacter porci</name>
    <dbReference type="NCBI Taxonomy" id="2605789"/>
    <lineage>
        <taxon>Bacteria</taxon>
        <taxon>Thermotogati</taxon>
        <taxon>Synergistota</taxon>
        <taxon>Synergistia</taxon>
        <taxon>Synergistales</taxon>
        <taxon>Dethiosulfovibrionaceae</taxon>
        <taxon>Pyramidobacter</taxon>
    </lineage>
</organism>
<name>A0A6L5YAA9_9BACT</name>
<dbReference type="RefSeq" id="WP_009164567.1">
    <property type="nucleotide sequence ID" value="NZ_JAXDZJ010000147.1"/>
</dbReference>
<accession>A0A6L5YAA9</accession>
<dbReference type="EMBL" id="VUNH01000003">
    <property type="protein sequence ID" value="MST55121.1"/>
    <property type="molecule type" value="Genomic_DNA"/>
</dbReference>
<keyword evidence="1" id="KW-0472">Membrane</keyword>
<keyword evidence="1" id="KW-0812">Transmembrane</keyword>